<dbReference type="Proteomes" id="UP001337655">
    <property type="component" value="Unassembled WGS sequence"/>
</dbReference>
<dbReference type="InterPro" id="IPR003609">
    <property type="entry name" value="Pan_app"/>
</dbReference>
<evidence type="ECO:0000259" key="3">
    <source>
        <dbReference type="Pfam" id="PF14295"/>
    </source>
</evidence>
<dbReference type="GeneID" id="89929848"/>
<feature type="compositionally biased region" description="Polar residues" evidence="1">
    <location>
        <begin position="222"/>
        <end position="231"/>
    </location>
</feature>
<protein>
    <recommendedName>
        <fullName evidence="3">Apple domain-containing protein</fullName>
    </recommendedName>
</protein>
<evidence type="ECO:0000313" key="4">
    <source>
        <dbReference type="EMBL" id="KAK5166254.1"/>
    </source>
</evidence>
<keyword evidence="2" id="KW-0732">Signal</keyword>
<proteinExistence type="predicted"/>
<feature type="region of interest" description="Disordered" evidence="1">
    <location>
        <begin position="222"/>
        <end position="257"/>
    </location>
</feature>
<gene>
    <name evidence="4" type="ORF">LTR77_008515</name>
</gene>
<feature type="signal peptide" evidence="2">
    <location>
        <begin position="1"/>
        <end position="21"/>
    </location>
</feature>
<dbReference type="RefSeq" id="XP_064656207.1">
    <property type="nucleotide sequence ID" value="XM_064805747.1"/>
</dbReference>
<dbReference type="AlphaFoldDB" id="A0AAV9P144"/>
<evidence type="ECO:0000256" key="2">
    <source>
        <dbReference type="SAM" id="SignalP"/>
    </source>
</evidence>
<reference evidence="4 5" key="1">
    <citation type="submission" date="2023-08" db="EMBL/GenBank/DDBJ databases">
        <title>Black Yeasts Isolated from many extreme environments.</title>
        <authorList>
            <person name="Coleine C."/>
            <person name="Stajich J.E."/>
            <person name="Selbmann L."/>
        </authorList>
    </citation>
    <scope>NUCLEOTIDE SEQUENCE [LARGE SCALE GENOMIC DNA]</scope>
    <source>
        <strain evidence="4 5">CCFEE 5935</strain>
    </source>
</reference>
<feature type="compositionally biased region" description="Pro residues" evidence="1">
    <location>
        <begin position="124"/>
        <end position="140"/>
    </location>
</feature>
<comment type="caution">
    <text evidence="4">The sequence shown here is derived from an EMBL/GenBank/DDBJ whole genome shotgun (WGS) entry which is preliminary data.</text>
</comment>
<dbReference type="Pfam" id="PF14295">
    <property type="entry name" value="PAN_4"/>
    <property type="match status" value="2"/>
</dbReference>
<feature type="domain" description="Apple" evidence="3">
    <location>
        <begin position="287"/>
        <end position="328"/>
    </location>
</feature>
<feature type="compositionally biased region" description="Low complexity" evidence="1">
    <location>
        <begin position="96"/>
        <end position="123"/>
    </location>
</feature>
<name>A0AAV9P144_9PEZI</name>
<dbReference type="EMBL" id="JAVRRT010000014">
    <property type="protein sequence ID" value="KAK5166254.1"/>
    <property type="molecule type" value="Genomic_DNA"/>
</dbReference>
<organism evidence="4 5">
    <name type="scientific">Saxophila tyrrhenica</name>
    <dbReference type="NCBI Taxonomy" id="1690608"/>
    <lineage>
        <taxon>Eukaryota</taxon>
        <taxon>Fungi</taxon>
        <taxon>Dikarya</taxon>
        <taxon>Ascomycota</taxon>
        <taxon>Pezizomycotina</taxon>
        <taxon>Dothideomycetes</taxon>
        <taxon>Dothideomycetidae</taxon>
        <taxon>Mycosphaerellales</taxon>
        <taxon>Extremaceae</taxon>
        <taxon>Saxophila</taxon>
    </lineage>
</organism>
<keyword evidence="5" id="KW-1185">Reference proteome</keyword>
<sequence>MVRFGTAALTGLLALATVTTAFPGVSLLNRGALQERNPAPLEERNAAAQPLEERAPVVTTVTKTKTKVTTKTKTKKVKKPKKTKTKKTKTTVTTTMTTPTTTTTTTPTITTTTTPAITTTTTPANPPASPTSPTANPPAASPSASCSALPSSYTDSQGVAYTIECATDRDGGNLAASSSDSFAGCFAMCDALAGCVGFAYVGGSGPGTCYFKSSLVGPTSNSNVDTAYNSQPGSSDPAPAPAPAPAPTSATPAPAPTSGPAAGSCAAIDGTAYNSDDGNSYTVACNADLNGSDLQAVASDTFQGCFSLCDAYTECQGFSYLPGTCYLKNNVDGTTSPNGSVNSAFMA</sequence>
<feature type="compositionally biased region" description="Basic residues" evidence="1">
    <location>
        <begin position="71"/>
        <end position="89"/>
    </location>
</feature>
<feature type="chain" id="PRO_5043451789" description="Apple domain-containing protein" evidence="2">
    <location>
        <begin position="22"/>
        <end position="347"/>
    </location>
</feature>
<feature type="domain" description="Apple" evidence="3">
    <location>
        <begin position="167"/>
        <end position="212"/>
    </location>
</feature>
<feature type="region of interest" description="Disordered" evidence="1">
    <location>
        <begin position="71"/>
        <end position="90"/>
    </location>
</feature>
<evidence type="ECO:0000313" key="5">
    <source>
        <dbReference type="Proteomes" id="UP001337655"/>
    </source>
</evidence>
<feature type="region of interest" description="Disordered" evidence="1">
    <location>
        <begin position="96"/>
        <end position="148"/>
    </location>
</feature>
<feature type="compositionally biased region" description="Low complexity" evidence="1">
    <location>
        <begin position="247"/>
        <end position="257"/>
    </location>
</feature>
<evidence type="ECO:0000256" key="1">
    <source>
        <dbReference type="SAM" id="MobiDB-lite"/>
    </source>
</evidence>
<dbReference type="Gene3D" id="3.50.4.10">
    <property type="entry name" value="Hepatocyte Growth Factor"/>
    <property type="match status" value="2"/>
</dbReference>
<accession>A0AAV9P144</accession>